<proteinExistence type="predicted"/>
<dbReference type="AlphaFoldDB" id="A0A6G1ICG6"/>
<evidence type="ECO:0000256" key="6">
    <source>
        <dbReference type="ARBA" id="ARBA00048208"/>
    </source>
</evidence>
<comment type="pathway">
    <text evidence="1">Metabolic intermediate metabolism; propanoyl-CoA degradation; succinyl-CoA from propanoyl-CoA: step 1/3.</text>
</comment>
<dbReference type="Pfam" id="PF01039">
    <property type="entry name" value="Carboxyl_trans"/>
    <property type="match status" value="1"/>
</dbReference>
<evidence type="ECO:0000256" key="1">
    <source>
        <dbReference type="ARBA" id="ARBA00005060"/>
    </source>
</evidence>
<evidence type="ECO:0000256" key="3">
    <source>
        <dbReference type="ARBA" id="ARBA00038567"/>
    </source>
</evidence>
<dbReference type="Proteomes" id="UP000799291">
    <property type="component" value="Unassembled WGS sequence"/>
</dbReference>
<evidence type="ECO:0000259" key="10">
    <source>
        <dbReference type="PROSITE" id="PS50989"/>
    </source>
</evidence>
<comment type="catalytic activity">
    <reaction evidence="7">
        <text>propanoyl-CoA + hydrogencarbonate + ATP = (S)-methylmalonyl-CoA + ADP + phosphate + H(+)</text>
        <dbReference type="Rhea" id="RHEA:23720"/>
        <dbReference type="ChEBI" id="CHEBI:15378"/>
        <dbReference type="ChEBI" id="CHEBI:17544"/>
        <dbReference type="ChEBI" id="CHEBI:30616"/>
        <dbReference type="ChEBI" id="CHEBI:43474"/>
        <dbReference type="ChEBI" id="CHEBI:57327"/>
        <dbReference type="ChEBI" id="CHEBI:57392"/>
        <dbReference type="ChEBI" id="CHEBI:456216"/>
        <dbReference type="EC" id="6.4.1.3"/>
    </reaction>
    <physiologicalReaction direction="left-to-right" evidence="7">
        <dbReference type="Rhea" id="RHEA:23721"/>
    </physiologicalReaction>
</comment>
<dbReference type="PROSITE" id="PS50989">
    <property type="entry name" value="COA_CT_CTER"/>
    <property type="match status" value="1"/>
</dbReference>
<dbReference type="PANTHER" id="PTHR43842:SF2">
    <property type="entry name" value="PROPIONYL-COA CARBOXYLASE BETA CHAIN, MITOCHONDRIAL"/>
    <property type="match status" value="1"/>
</dbReference>
<dbReference type="EMBL" id="MU005647">
    <property type="protein sequence ID" value="KAF2675798.1"/>
    <property type="molecule type" value="Genomic_DNA"/>
</dbReference>
<dbReference type="InterPro" id="IPR051047">
    <property type="entry name" value="AccD/PCCB"/>
</dbReference>
<evidence type="ECO:0000259" key="9">
    <source>
        <dbReference type="PROSITE" id="PS50980"/>
    </source>
</evidence>
<comment type="subunit">
    <text evidence="3">The holoenzyme is a dodecamer composed of 6 PCCA/alpha subunits and 6 PCCB/beta subunits.</text>
</comment>
<dbReference type="PROSITE" id="PS50980">
    <property type="entry name" value="COA_CT_NTER"/>
    <property type="match status" value="1"/>
</dbReference>
<feature type="compositionally biased region" description="Low complexity" evidence="8">
    <location>
        <begin position="7"/>
        <end position="18"/>
    </location>
</feature>
<dbReference type="GO" id="GO:0006552">
    <property type="term" value="P:L-leucine catabolic process"/>
    <property type="evidence" value="ECO:0007669"/>
    <property type="project" value="UniProtKB-UniPathway"/>
</dbReference>
<dbReference type="EC" id="6.4.1.3" evidence="2"/>
<sequence>MADDGHSSSSPKDAPTSSETAKDRLAQVSNHVAPPAPTKRRRRKASNAESELPTDYSDILGQIATLRKIAATPDPNNRGYVRQKQAGKLWVRERVEQLLDPGSFQEVGSVSGTVKWKQLDGLKEEPEEYVPSNNVQGFGRLKGRKIVFTADDFSIRAGHADGALMDKTIYMEKLAIALKIPIVKLVDGSSGGGSVTTIRTTGFSYVPPLPSFAQVVEQLNLGIPNLGAVVGPAIGLGAARVVACHFSVMAADIGSLFNAGPNVVKNATFEEGLSFTDLGGPAMHCTNGTIDNLAPDEAGCFEQMRTVLNYLPDCGTRLPPTVACDDPIDRVSETLRSIVPRARNRMYNPRKIIIEVVDQGSFFEIGALWGTTAIVGLARFSGRPVGIVSLNCEVNAGALDALGSQKISRMLKFLDVFNIPLVQFVDIPGYAIGTVAERTATMRHGVTLATTYYSTTMPIFSVIVRRVYGVAGGIMLDCRDPRMRVAWPSGMWGSLPLEGGIEVGHSFELKQVEKNEGKDKRDARYKELEDEYKRLMNPVRTANHFGVEEIIDPAYTRRVCCEWVRHVYESVLPERIMERVAGKIKPVFT</sequence>
<dbReference type="InterPro" id="IPR011762">
    <property type="entry name" value="COA_CT_N"/>
</dbReference>
<evidence type="ECO:0000256" key="8">
    <source>
        <dbReference type="SAM" id="MobiDB-lite"/>
    </source>
</evidence>
<dbReference type="OrthoDB" id="439921at2759"/>
<evidence type="ECO:0000256" key="7">
    <source>
        <dbReference type="ARBA" id="ARBA00049495"/>
    </source>
</evidence>
<evidence type="ECO:0000256" key="2">
    <source>
        <dbReference type="ARBA" id="ARBA00013050"/>
    </source>
</evidence>
<gene>
    <name evidence="11" type="ORF">K458DRAFT_397558</name>
</gene>
<dbReference type="InterPro" id="IPR034733">
    <property type="entry name" value="AcCoA_carboxyl_beta"/>
</dbReference>
<dbReference type="InterPro" id="IPR029045">
    <property type="entry name" value="ClpP/crotonase-like_dom_sf"/>
</dbReference>
<dbReference type="InterPro" id="IPR011763">
    <property type="entry name" value="COA_CT_C"/>
</dbReference>
<name>A0A6G1ICG6_9PLEO</name>
<protein>
    <recommendedName>
        <fullName evidence="4">Propionyl-CoA carboxylase beta chain, mitochondrial</fullName>
        <ecNumber evidence="2">6.4.1.3</ecNumber>
    </recommendedName>
    <alternativeName>
        <fullName evidence="5">Propanoyl-CoA:carbon dioxide ligase subunit beta</fullName>
    </alternativeName>
</protein>
<keyword evidence="12" id="KW-1185">Reference proteome</keyword>
<comment type="catalytic activity">
    <reaction evidence="6">
        <text>butanoyl-CoA + hydrogencarbonate + ATP = (2S)-ethylmalonyl-CoA + ADP + phosphate + H(+)</text>
        <dbReference type="Rhea" id="RHEA:59520"/>
        <dbReference type="ChEBI" id="CHEBI:15378"/>
        <dbReference type="ChEBI" id="CHEBI:17544"/>
        <dbReference type="ChEBI" id="CHEBI:30616"/>
        <dbReference type="ChEBI" id="CHEBI:43474"/>
        <dbReference type="ChEBI" id="CHEBI:57371"/>
        <dbReference type="ChEBI" id="CHEBI:60909"/>
        <dbReference type="ChEBI" id="CHEBI:456216"/>
    </reaction>
    <physiologicalReaction direction="left-to-right" evidence="6">
        <dbReference type="Rhea" id="RHEA:59521"/>
    </physiologicalReaction>
</comment>
<evidence type="ECO:0000256" key="4">
    <source>
        <dbReference type="ARBA" id="ARBA00041138"/>
    </source>
</evidence>
<dbReference type="GO" id="GO:0004658">
    <property type="term" value="F:propionyl-CoA carboxylase activity"/>
    <property type="evidence" value="ECO:0007669"/>
    <property type="project" value="UniProtKB-EC"/>
</dbReference>
<dbReference type="FunFam" id="3.90.226.10:FF:000110">
    <property type="entry name" value="Propionyl-CoA carboxylase, putative"/>
    <property type="match status" value="1"/>
</dbReference>
<evidence type="ECO:0000313" key="11">
    <source>
        <dbReference type="EMBL" id="KAF2675798.1"/>
    </source>
</evidence>
<organism evidence="11 12">
    <name type="scientific">Lentithecium fluviatile CBS 122367</name>
    <dbReference type="NCBI Taxonomy" id="1168545"/>
    <lineage>
        <taxon>Eukaryota</taxon>
        <taxon>Fungi</taxon>
        <taxon>Dikarya</taxon>
        <taxon>Ascomycota</taxon>
        <taxon>Pezizomycotina</taxon>
        <taxon>Dothideomycetes</taxon>
        <taxon>Pleosporomycetidae</taxon>
        <taxon>Pleosporales</taxon>
        <taxon>Massarineae</taxon>
        <taxon>Lentitheciaceae</taxon>
        <taxon>Lentithecium</taxon>
    </lineage>
</organism>
<feature type="domain" description="CoA carboxyltransferase N-terminal" evidence="9">
    <location>
        <begin position="53"/>
        <end position="323"/>
    </location>
</feature>
<reference evidence="11" key="1">
    <citation type="journal article" date="2020" name="Stud. Mycol.">
        <title>101 Dothideomycetes genomes: a test case for predicting lifestyles and emergence of pathogens.</title>
        <authorList>
            <person name="Haridas S."/>
            <person name="Albert R."/>
            <person name="Binder M."/>
            <person name="Bloem J."/>
            <person name="Labutti K."/>
            <person name="Salamov A."/>
            <person name="Andreopoulos B."/>
            <person name="Baker S."/>
            <person name="Barry K."/>
            <person name="Bills G."/>
            <person name="Bluhm B."/>
            <person name="Cannon C."/>
            <person name="Castanera R."/>
            <person name="Culley D."/>
            <person name="Daum C."/>
            <person name="Ezra D."/>
            <person name="Gonzalez J."/>
            <person name="Henrissat B."/>
            <person name="Kuo A."/>
            <person name="Liang C."/>
            <person name="Lipzen A."/>
            <person name="Lutzoni F."/>
            <person name="Magnuson J."/>
            <person name="Mondo S."/>
            <person name="Nolan M."/>
            <person name="Ohm R."/>
            <person name="Pangilinan J."/>
            <person name="Park H.-J."/>
            <person name="Ramirez L."/>
            <person name="Alfaro M."/>
            <person name="Sun H."/>
            <person name="Tritt A."/>
            <person name="Yoshinaga Y."/>
            <person name="Zwiers L.-H."/>
            <person name="Turgeon B."/>
            <person name="Goodwin S."/>
            <person name="Spatafora J."/>
            <person name="Crous P."/>
            <person name="Grigoriev I."/>
        </authorList>
    </citation>
    <scope>NUCLEOTIDE SEQUENCE</scope>
    <source>
        <strain evidence="11">CBS 122367</strain>
    </source>
</reference>
<evidence type="ECO:0000313" key="12">
    <source>
        <dbReference type="Proteomes" id="UP000799291"/>
    </source>
</evidence>
<feature type="domain" description="CoA carboxyltransferase C-terminal" evidence="10">
    <location>
        <begin position="327"/>
        <end position="578"/>
    </location>
</feature>
<accession>A0A6G1ICG6</accession>
<dbReference type="SUPFAM" id="SSF52096">
    <property type="entry name" value="ClpP/crotonase"/>
    <property type="match status" value="2"/>
</dbReference>
<evidence type="ECO:0000256" key="5">
    <source>
        <dbReference type="ARBA" id="ARBA00042797"/>
    </source>
</evidence>
<feature type="region of interest" description="Disordered" evidence="8">
    <location>
        <begin position="1"/>
        <end position="53"/>
    </location>
</feature>
<dbReference type="PANTHER" id="PTHR43842">
    <property type="entry name" value="PROPIONYL-COA CARBOXYLASE BETA CHAIN"/>
    <property type="match status" value="1"/>
</dbReference>
<dbReference type="Gene3D" id="3.90.226.10">
    <property type="entry name" value="2-enoyl-CoA Hydratase, Chain A, domain 1"/>
    <property type="match status" value="2"/>
</dbReference>
<dbReference type="UniPathway" id="UPA00363">
    <property type="reaction ID" value="UER00861"/>
</dbReference>